<proteinExistence type="predicted"/>
<evidence type="ECO:0000313" key="2">
    <source>
        <dbReference type="Proteomes" id="UP000195514"/>
    </source>
</evidence>
<name>A0A1Y6K8X5_9CHLR</name>
<dbReference type="EMBL" id="LT859958">
    <property type="protein sequence ID" value="SMX55049.1"/>
    <property type="molecule type" value="Genomic_DNA"/>
</dbReference>
<dbReference type="AlphaFoldDB" id="A0A1Y6K8X5"/>
<sequence length="86" mass="10114">MRLSFENVLRLIFCLFSRRSLLLSRDMRQYDAVSLVQILLSSLIAYDILNHVSFLNLYFLSFPDAENINQNLSNLLIKQTGRSLWM</sequence>
<accession>A0A1Y6K8X5</accession>
<dbReference type="Proteomes" id="UP000195514">
    <property type="component" value="Chromosome I"/>
</dbReference>
<keyword evidence="2" id="KW-1185">Reference proteome</keyword>
<dbReference type="KEGG" id="abat:CFX1CAM_1984"/>
<organism evidence="1 2">
    <name type="scientific">Candidatus Brevifilum fermentans</name>
    <dbReference type="NCBI Taxonomy" id="1986204"/>
    <lineage>
        <taxon>Bacteria</taxon>
        <taxon>Bacillati</taxon>
        <taxon>Chloroflexota</taxon>
        <taxon>Anaerolineae</taxon>
        <taxon>Anaerolineales</taxon>
        <taxon>Anaerolineaceae</taxon>
        <taxon>Candidatus Brevifilum</taxon>
    </lineage>
</organism>
<protein>
    <submittedName>
        <fullName evidence="1">Uncharacterized protein</fullName>
    </submittedName>
</protein>
<reference evidence="2" key="1">
    <citation type="submission" date="2017-05" db="EMBL/GenBank/DDBJ databases">
        <authorList>
            <person name="Kirkegaard R."/>
            <person name="Mcilroy J S."/>
        </authorList>
    </citation>
    <scope>NUCLEOTIDE SEQUENCE [LARGE SCALE GENOMIC DNA]</scope>
</reference>
<gene>
    <name evidence="1" type="ORF">CFX1CAM_1984</name>
</gene>
<evidence type="ECO:0000313" key="1">
    <source>
        <dbReference type="EMBL" id="SMX55049.1"/>
    </source>
</evidence>